<evidence type="ECO:0000313" key="2">
    <source>
        <dbReference type="Proteomes" id="UP000814140"/>
    </source>
</evidence>
<protein>
    <submittedName>
        <fullName evidence="1">Uncharacterized protein</fullName>
    </submittedName>
</protein>
<proteinExistence type="predicted"/>
<comment type="caution">
    <text evidence="1">The sequence shown here is derived from an EMBL/GenBank/DDBJ whole genome shotgun (WGS) entry which is preliminary data.</text>
</comment>
<gene>
    <name evidence="1" type="ORF">BV25DRAFT_1922387</name>
</gene>
<dbReference type="EMBL" id="MU277349">
    <property type="protein sequence ID" value="KAI0054775.1"/>
    <property type="molecule type" value="Genomic_DNA"/>
</dbReference>
<organism evidence="1 2">
    <name type="scientific">Artomyces pyxidatus</name>
    <dbReference type="NCBI Taxonomy" id="48021"/>
    <lineage>
        <taxon>Eukaryota</taxon>
        <taxon>Fungi</taxon>
        <taxon>Dikarya</taxon>
        <taxon>Basidiomycota</taxon>
        <taxon>Agaricomycotina</taxon>
        <taxon>Agaricomycetes</taxon>
        <taxon>Russulales</taxon>
        <taxon>Auriscalpiaceae</taxon>
        <taxon>Artomyces</taxon>
    </lineage>
</organism>
<evidence type="ECO:0000313" key="1">
    <source>
        <dbReference type="EMBL" id="KAI0054775.1"/>
    </source>
</evidence>
<sequence>MTRDNSSPHASDNNPAPPASQQEAQPQVEYPLEATEALNNKVPVKTVTSPPTAMEIDPPAAPYWLFDPDSRVIRYINCNCDRKHKEHANAAAKECDASWRLAVTA</sequence>
<reference evidence="1" key="1">
    <citation type="submission" date="2021-03" db="EMBL/GenBank/DDBJ databases">
        <authorList>
            <consortium name="DOE Joint Genome Institute"/>
            <person name="Ahrendt S."/>
            <person name="Looney B.P."/>
            <person name="Miyauchi S."/>
            <person name="Morin E."/>
            <person name="Drula E."/>
            <person name="Courty P.E."/>
            <person name="Chicoki N."/>
            <person name="Fauchery L."/>
            <person name="Kohler A."/>
            <person name="Kuo A."/>
            <person name="Labutti K."/>
            <person name="Pangilinan J."/>
            <person name="Lipzen A."/>
            <person name="Riley R."/>
            <person name="Andreopoulos W."/>
            <person name="He G."/>
            <person name="Johnson J."/>
            <person name="Barry K.W."/>
            <person name="Grigoriev I.V."/>
            <person name="Nagy L."/>
            <person name="Hibbett D."/>
            <person name="Henrissat B."/>
            <person name="Matheny P.B."/>
            <person name="Labbe J."/>
            <person name="Martin F."/>
        </authorList>
    </citation>
    <scope>NUCLEOTIDE SEQUENCE</scope>
    <source>
        <strain evidence="1">HHB10654</strain>
    </source>
</reference>
<dbReference type="Proteomes" id="UP000814140">
    <property type="component" value="Unassembled WGS sequence"/>
</dbReference>
<reference evidence="1" key="2">
    <citation type="journal article" date="2022" name="New Phytol.">
        <title>Evolutionary transition to the ectomycorrhizal habit in the genomes of a hyperdiverse lineage of mushroom-forming fungi.</title>
        <authorList>
            <person name="Looney B."/>
            <person name="Miyauchi S."/>
            <person name="Morin E."/>
            <person name="Drula E."/>
            <person name="Courty P.E."/>
            <person name="Kohler A."/>
            <person name="Kuo A."/>
            <person name="LaButti K."/>
            <person name="Pangilinan J."/>
            <person name="Lipzen A."/>
            <person name="Riley R."/>
            <person name="Andreopoulos W."/>
            <person name="He G."/>
            <person name="Johnson J."/>
            <person name="Nolan M."/>
            <person name="Tritt A."/>
            <person name="Barry K.W."/>
            <person name="Grigoriev I.V."/>
            <person name="Nagy L.G."/>
            <person name="Hibbett D."/>
            <person name="Henrissat B."/>
            <person name="Matheny P.B."/>
            <person name="Labbe J."/>
            <person name="Martin F.M."/>
        </authorList>
    </citation>
    <scope>NUCLEOTIDE SEQUENCE</scope>
    <source>
        <strain evidence="1">HHB10654</strain>
    </source>
</reference>
<accession>A0ACB8SFH3</accession>
<name>A0ACB8SFH3_9AGAM</name>
<keyword evidence="2" id="KW-1185">Reference proteome</keyword>